<evidence type="ECO:0000313" key="3">
    <source>
        <dbReference type="EMBL" id="SEO24476.1"/>
    </source>
</evidence>
<sequence length="297" mass="32236">MTMSPTPPGSDAPNADALDDGRSIVDVPLHTAVYGDGDGDDRQTIVFVHGGWLSGSMWRPQIDHFADDYRVVTVDLRGHGQTGATGERDYTIELFADDLQQTMAALDVDAPILCGLSLGGLVARTYAATTDDDLAGLVLAATVESLPPVPMTQLQKQFLFPKLSIYPTFRMLGSGASFRMLLQSVRAVEGSAWLALDDDVREYALSEVDRFPITEFIKVFDALYDADPRDVENITAPTLLLYGDHEAKAVVAQNRRLARSIDDATTTVVPDAGHLSNLDNTAVFNDTVEQFAERLGS</sequence>
<dbReference type="InterPro" id="IPR050266">
    <property type="entry name" value="AB_hydrolase_sf"/>
</dbReference>
<dbReference type="Proteomes" id="UP000199126">
    <property type="component" value="Unassembled WGS sequence"/>
</dbReference>
<dbReference type="Gene3D" id="3.40.50.1820">
    <property type="entry name" value="alpha/beta hydrolase"/>
    <property type="match status" value="1"/>
</dbReference>
<dbReference type="InterPro" id="IPR029058">
    <property type="entry name" value="AB_hydrolase_fold"/>
</dbReference>
<organism evidence="3 4">
    <name type="scientific">Halogranum amylolyticum</name>
    <dbReference type="NCBI Taxonomy" id="660520"/>
    <lineage>
        <taxon>Archaea</taxon>
        <taxon>Methanobacteriati</taxon>
        <taxon>Methanobacteriota</taxon>
        <taxon>Stenosarchaea group</taxon>
        <taxon>Halobacteria</taxon>
        <taxon>Halobacteriales</taxon>
        <taxon>Haloferacaceae</taxon>
    </lineage>
</organism>
<dbReference type="InterPro" id="IPR000073">
    <property type="entry name" value="AB_hydrolase_1"/>
</dbReference>
<accession>A0A1H8N4M9</accession>
<dbReference type="Pfam" id="PF00561">
    <property type="entry name" value="Abhydrolase_1"/>
    <property type="match status" value="1"/>
</dbReference>
<dbReference type="AlphaFoldDB" id="A0A1H8N4M9"/>
<dbReference type="EMBL" id="FODV01000001">
    <property type="protein sequence ID" value="SEO24476.1"/>
    <property type="molecule type" value="Genomic_DNA"/>
</dbReference>
<evidence type="ECO:0000256" key="1">
    <source>
        <dbReference type="SAM" id="MobiDB-lite"/>
    </source>
</evidence>
<dbReference type="SUPFAM" id="SSF53474">
    <property type="entry name" value="alpha/beta-Hydrolases"/>
    <property type="match status" value="1"/>
</dbReference>
<keyword evidence="4" id="KW-1185">Reference proteome</keyword>
<feature type="compositionally biased region" description="Pro residues" evidence="1">
    <location>
        <begin position="1"/>
        <end position="10"/>
    </location>
</feature>
<proteinExistence type="predicted"/>
<name>A0A1H8N4M9_9EURY</name>
<evidence type="ECO:0000259" key="2">
    <source>
        <dbReference type="Pfam" id="PF00561"/>
    </source>
</evidence>
<feature type="region of interest" description="Disordered" evidence="1">
    <location>
        <begin position="1"/>
        <end position="20"/>
    </location>
</feature>
<protein>
    <submittedName>
        <fullName evidence="3">Pimeloyl-ACP methyl ester carboxylesterase</fullName>
    </submittedName>
</protein>
<gene>
    <name evidence="3" type="ORF">SAMN04487948_101302</name>
</gene>
<evidence type="ECO:0000313" key="4">
    <source>
        <dbReference type="Proteomes" id="UP000199126"/>
    </source>
</evidence>
<feature type="domain" description="AB hydrolase-1" evidence="2">
    <location>
        <begin position="44"/>
        <end position="280"/>
    </location>
</feature>
<reference evidence="4" key="1">
    <citation type="submission" date="2016-10" db="EMBL/GenBank/DDBJ databases">
        <authorList>
            <person name="Varghese N."/>
            <person name="Submissions S."/>
        </authorList>
    </citation>
    <scope>NUCLEOTIDE SEQUENCE [LARGE SCALE GENOMIC DNA]</scope>
    <source>
        <strain evidence="4">CGMCC 1.10121</strain>
    </source>
</reference>
<dbReference type="PANTHER" id="PTHR43798">
    <property type="entry name" value="MONOACYLGLYCEROL LIPASE"/>
    <property type="match status" value="1"/>
</dbReference>